<keyword evidence="11" id="KW-1185">Reference proteome</keyword>
<dbReference type="InterPro" id="IPR038501">
    <property type="entry name" value="Spore_GerAC_C_sf"/>
</dbReference>
<evidence type="ECO:0000256" key="2">
    <source>
        <dbReference type="ARBA" id="ARBA00007886"/>
    </source>
</evidence>
<dbReference type="PANTHER" id="PTHR35789">
    <property type="entry name" value="SPORE GERMINATION PROTEIN B3"/>
    <property type="match status" value="1"/>
</dbReference>
<feature type="domain" description="Spore germination GerAC-like C-terminal" evidence="8">
    <location>
        <begin position="228"/>
        <end position="395"/>
    </location>
</feature>
<dbReference type="GO" id="GO:0016020">
    <property type="term" value="C:membrane"/>
    <property type="evidence" value="ECO:0007669"/>
    <property type="project" value="UniProtKB-SubCell"/>
</dbReference>
<proteinExistence type="inferred from homology"/>
<protein>
    <submittedName>
        <fullName evidence="10">Ger(X)C family spore germination protein</fullName>
    </submittedName>
</protein>
<feature type="domain" description="Spore germination protein N-terminal" evidence="9">
    <location>
        <begin position="22"/>
        <end position="218"/>
    </location>
</feature>
<keyword evidence="4" id="KW-0732">Signal</keyword>
<evidence type="ECO:0000259" key="9">
    <source>
        <dbReference type="Pfam" id="PF25198"/>
    </source>
</evidence>
<dbReference type="InterPro" id="IPR046953">
    <property type="entry name" value="Spore_GerAC-like_C"/>
</dbReference>
<comment type="similarity">
    <text evidence="2">Belongs to the GerABKC lipoprotein family.</text>
</comment>
<dbReference type="Gene3D" id="3.30.300.210">
    <property type="entry name" value="Nutrient germinant receptor protein C, domain 3"/>
    <property type="match status" value="1"/>
</dbReference>
<dbReference type="NCBIfam" id="TIGR02887">
    <property type="entry name" value="spore_ger_x_C"/>
    <property type="match status" value="1"/>
</dbReference>
<reference evidence="10 11" key="1">
    <citation type="submission" date="2019-12" db="EMBL/GenBank/DDBJ databases">
        <title>Genome sequenceing of Clostridium bovifaecis.</title>
        <authorList>
            <person name="Yao Y."/>
        </authorList>
    </citation>
    <scope>NUCLEOTIDE SEQUENCE [LARGE SCALE GENOMIC DNA]</scope>
    <source>
        <strain evidence="10 11">BXX</strain>
    </source>
</reference>
<keyword evidence="7" id="KW-0449">Lipoprotein</keyword>
<accession>A0A6I6EUG7</accession>
<dbReference type="Pfam" id="PF05504">
    <property type="entry name" value="Spore_GerAC"/>
    <property type="match status" value="1"/>
</dbReference>
<dbReference type="InterPro" id="IPR008844">
    <property type="entry name" value="Spore_GerAC-like"/>
</dbReference>
<evidence type="ECO:0000259" key="8">
    <source>
        <dbReference type="Pfam" id="PF05504"/>
    </source>
</evidence>
<dbReference type="Pfam" id="PF25198">
    <property type="entry name" value="Spore_GerAC_N"/>
    <property type="match status" value="1"/>
</dbReference>
<sequence length="398" mass="45462">MKKIILIFLSCFTAIFLSGCWDYMEIQRRGYVLGLGIDTSEQKDIQKNKIEAMQTEESVPKYIYTMQVPIIAKATIKPGVQGGSGGNGSKKVWNLRVAGNSFFEANREYSTRIDYPPFYEHLKVIVINEGVARGGIYAPLDFIFRDPEMRRRTKVFVTPGEAYNILDITPNIEDYPSMYLRSLPNNARKNSRILHKTDIGSISEAFHSGKDFMLPKVEANKTEIKDAGAAVFKKDKMVGWIDEIQTNYAKWVSNTVLGGTLTVESPDDPKSQVSLEIKSLKTDVKPVVNGEQITFDISTKGIFHIAEINHPHDKRAEEQDFIREVERIAEKKAEKQMREVIEYVQGEYGADVFFFHKAMQRYAPDTWDKVEKDWDNIFPKVKTNIKVNIKIEQVGLIK</sequence>
<dbReference type="InterPro" id="IPR057336">
    <property type="entry name" value="GerAC_N"/>
</dbReference>
<evidence type="ECO:0000256" key="7">
    <source>
        <dbReference type="ARBA" id="ARBA00023288"/>
    </source>
</evidence>
<dbReference type="AlphaFoldDB" id="A0A6I6EUG7"/>
<gene>
    <name evidence="10" type="ORF">GOM49_00195</name>
</gene>
<evidence type="ECO:0000256" key="3">
    <source>
        <dbReference type="ARBA" id="ARBA00022544"/>
    </source>
</evidence>
<dbReference type="GO" id="GO:0009847">
    <property type="term" value="P:spore germination"/>
    <property type="evidence" value="ECO:0007669"/>
    <property type="project" value="InterPro"/>
</dbReference>
<dbReference type="PANTHER" id="PTHR35789:SF1">
    <property type="entry name" value="SPORE GERMINATION PROTEIN B3"/>
    <property type="match status" value="1"/>
</dbReference>
<comment type="subcellular location">
    <subcellularLocation>
        <location evidence="1">Membrane</location>
        <topology evidence="1">Lipid-anchor</topology>
    </subcellularLocation>
</comment>
<evidence type="ECO:0000313" key="10">
    <source>
        <dbReference type="EMBL" id="QGU93771.1"/>
    </source>
</evidence>
<evidence type="ECO:0000256" key="5">
    <source>
        <dbReference type="ARBA" id="ARBA00023136"/>
    </source>
</evidence>
<keyword evidence="6" id="KW-0564">Palmitate</keyword>
<evidence type="ECO:0000256" key="1">
    <source>
        <dbReference type="ARBA" id="ARBA00004635"/>
    </source>
</evidence>
<evidence type="ECO:0000313" key="11">
    <source>
        <dbReference type="Proteomes" id="UP000422764"/>
    </source>
</evidence>
<keyword evidence="3" id="KW-0309">Germination</keyword>
<dbReference type="EMBL" id="CP046522">
    <property type="protein sequence ID" value="QGU93771.1"/>
    <property type="molecule type" value="Genomic_DNA"/>
</dbReference>
<organism evidence="10 11">
    <name type="scientific">Clostridium bovifaecis</name>
    <dbReference type="NCBI Taxonomy" id="2184719"/>
    <lineage>
        <taxon>Bacteria</taxon>
        <taxon>Bacillati</taxon>
        <taxon>Bacillota</taxon>
        <taxon>Clostridia</taxon>
        <taxon>Eubacteriales</taxon>
        <taxon>Clostridiaceae</taxon>
        <taxon>Clostridium</taxon>
    </lineage>
</organism>
<dbReference type="PROSITE" id="PS51257">
    <property type="entry name" value="PROKAR_LIPOPROTEIN"/>
    <property type="match status" value="1"/>
</dbReference>
<dbReference type="Proteomes" id="UP000422764">
    <property type="component" value="Chromosome"/>
</dbReference>
<evidence type="ECO:0000256" key="6">
    <source>
        <dbReference type="ARBA" id="ARBA00023139"/>
    </source>
</evidence>
<name>A0A6I6EUG7_9CLOT</name>
<keyword evidence="5" id="KW-0472">Membrane</keyword>
<evidence type="ECO:0000256" key="4">
    <source>
        <dbReference type="ARBA" id="ARBA00022729"/>
    </source>
</evidence>